<accession>A0A132U1B2</accession>
<evidence type="ECO:0000313" key="4">
    <source>
        <dbReference type="EMBL" id="KWX77342.1"/>
    </source>
</evidence>
<evidence type="ECO:0000259" key="3">
    <source>
        <dbReference type="PROSITE" id="PS50043"/>
    </source>
</evidence>
<dbReference type="EMBL" id="LIRB01000126">
    <property type="protein sequence ID" value="KWX77342.1"/>
    <property type="molecule type" value="Genomic_DNA"/>
</dbReference>
<protein>
    <recommendedName>
        <fullName evidence="3">HTH luxR-type domain-containing protein</fullName>
    </recommendedName>
</protein>
<comment type="caution">
    <text evidence="4">The sequence shown here is derived from an EMBL/GenBank/DDBJ whole genome shotgun (WGS) entry which is preliminary data.</text>
</comment>
<dbReference type="PATRIC" id="fig|483937.3.peg.2537"/>
<proteinExistence type="predicted"/>
<dbReference type="GO" id="GO:0006355">
    <property type="term" value="P:regulation of DNA-templated transcription"/>
    <property type="evidence" value="ECO:0007669"/>
    <property type="project" value="InterPro"/>
</dbReference>
<dbReference type="InterPro" id="IPR036388">
    <property type="entry name" value="WH-like_DNA-bd_sf"/>
</dbReference>
<dbReference type="InterPro" id="IPR000792">
    <property type="entry name" value="Tscrpt_reg_LuxR_C"/>
</dbReference>
<dbReference type="OrthoDB" id="2646391at2"/>
<sequence>MVNNAGLQKFRREKVLDNYKLTGREKEVASLWFSDKSALHISNTLGISEGSVRNVVKSIYIKMNVSDRSQFAKKLL</sequence>
<organism evidence="4 5">
    <name type="scientific">Paenibacillus riograndensis</name>
    <dbReference type="NCBI Taxonomy" id="483937"/>
    <lineage>
        <taxon>Bacteria</taxon>
        <taxon>Bacillati</taxon>
        <taxon>Bacillota</taxon>
        <taxon>Bacilli</taxon>
        <taxon>Bacillales</taxon>
        <taxon>Paenibacillaceae</taxon>
        <taxon>Paenibacillus</taxon>
        <taxon>Paenibacillus sonchi group</taxon>
    </lineage>
</organism>
<keyword evidence="1" id="KW-0805">Transcription regulation</keyword>
<gene>
    <name evidence="4" type="ORF">AMQ84_12695</name>
</gene>
<dbReference type="Gene3D" id="1.10.10.10">
    <property type="entry name" value="Winged helix-like DNA-binding domain superfamily/Winged helix DNA-binding domain"/>
    <property type="match status" value="1"/>
</dbReference>
<dbReference type="PROSITE" id="PS50043">
    <property type="entry name" value="HTH_LUXR_2"/>
    <property type="match status" value="1"/>
</dbReference>
<name>A0A132U1B2_9BACL</name>
<dbReference type="RefSeq" id="WP_060860655.1">
    <property type="nucleotide sequence ID" value="NZ_LIRB01000126.1"/>
</dbReference>
<dbReference type="SMART" id="SM00421">
    <property type="entry name" value="HTH_LUXR"/>
    <property type="match status" value="1"/>
</dbReference>
<dbReference type="AlphaFoldDB" id="A0A132U1B2"/>
<dbReference type="Pfam" id="PF00196">
    <property type="entry name" value="GerE"/>
    <property type="match status" value="1"/>
</dbReference>
<dbReference type="InterPro" id="IPR016032">
    <property type="entry name" value="Sig_transdc_resp-reg_C-effctor"/>
</dbReference>
<dbReference type="PROSITE" id="PS00622">
    <property type="entry name" value="HTH_LUXR_1"/>
    <property type="match status" value="1"/>
</dbReference>
<keyword evidence="5" id="KW-1185">Reference proteome</keyword>
<evidence type="ECO:0000256" key="1">
    <source>
        <dbReference type="ARBA" id="ARBA00023015"/>
    </source>
</evidence>
<dbReference type="GO" id="GO:0003677">
    <property type="term" value="F:DNA binding"/>
    <property type="evidence" value="ECO:0007669"/>
    <property type="project" value="InterPro"/>
</dbReference>
<dbReference type="Proteomes" id="UP000070475">
    <property type="component" value="Unassembled WGS sequence"/>
</dbReference>
<evidence type="ECO:0000313" key="5">
    <source>
        <dbReference type="Proteomes" id="UP000070475"/>
    </source>
</evidence>
<reference evidence="4 5" key="1">
    <citation type="submission" date="2015-08" db="EMBL/GenBank/DDBJ databases">
        <title>Genomes of Paenibacillus riograndensis.</title>
        <authorList>
            <person name="Sant'Anna F.H."/>
            <person name="Souza R."/>
            <person name="Ambrosini A."/>
            <person name="Bach E."/>
            <person name="Fernandes G."/>
            <person name="Balsanelli E."/>
            <person name="Baura V.A."/>
            <person name="Pedrosa F.O."/>
            <person name="Souza E.M."/>
            <person name="Passaglia L."/>
        </authorList>
    </citation>
    <scope>NUCLEOTIDE SEQUENCE [LARGE SCALE GENOMIC DNA]</scope>
    <source>
        <strain evidence="4 5">CAS34</strain>
    </source>
</reference>
<feature type="domain" description="HTH luxR-type" evidence="3">
    <location>
        <begin position="14"/>
        <end position="76"/>
    </location>
</feature>
<keyword evidence="2" id="KW-0804">Transcription</keyword>
<evidence type="ECO:0000256" key="2">
    <source>
        <dbReference type="ARBA" id="ARBA00023163"/>
    </source>
</evidence>
<dbReference type="SUPFAM" id="SSF46894">
    <property type="entry name" value="C-terminal effector domain of the bipartite response regulators"/>
    <property type="match status" value="1"/>
</dbReference>